<organism evidence="5 6">
    <name type="scientific">Enterovirga rhinocerotis</name>
    <dbReference type="NCBI Taxonomy" id="1339210"/>
    <lineage>
        <taxon>Bacteria</taxon>
        <taxon>Pseudomonadati</taxon>
        <taxon>Pseudomonadota</taxon>
        <taxon>Alphaproteobacteria</taxon>
        <taxon>Hyphomicrobiales</taxon>
        <taxon>Methylobacteriaceae</taxon>
        <taxon>Enterovirga</taxon>
    </lineage>
</organism>
<feature type="transmembrane region" description="Helical" evidence="3">
    <location>
        <begin position="12"/>
        <end position="31"/>
    </location>
</feature>
<dbReference type="Pfam" id="PF00990">
    <property type="entry name" value="GGDEF"/>
    <property type="match status" value="1"/>
</dbReference>
<dbReference type="Proteomes" id="UP000295122">
    <property type="component" value="Unassembled WGS sequence"/>
</dbReference>
<evidence type="ECO:0000256" key="1">
    <source>
        <dbReference type="ARBA" id="ARBA00012528"/>
    </source>
</evidence>
<feature type="transmembrane region" description="Helical" evidence="3">
    <location>
        <begin position="153"/>
        <end position="175"/>
    </location>
</feature>
<dbReference type="PANTHER" id="PTHR45138">
    <property type="entry name" value="REGULATORY COMPONENTS OF SENSORY TRANSDUCTION SYSTEM"/>
    <property type="match status" value="1"/>
</dbReference>
<dbReference type="PANTHER" id="PTHR45138:SF9">
    <property type="entry name" value="DIGUANYLATE CYCLASE DGCM-RELATED"/>
    <property type="match status" value="1"/>
</dbReference>
<dbReference type="SMART" id="SM00267">
    <property type="entry name" value="GGDEF"/>
    <property type="match status" value="1"/>
</dbReference>
<dbReference type="InterPro" id="IPR029787">
    <property type="entry name" value="Nucleotide_cyclase"/>
</dbReference>
<sequence length="391" mass="42432">MGDGVVRITLSLIPPGTLLVFGMAFLGAWSIEPRLRYLPLLAASCFVFALGASSQILYWPRDTGLNAVISGLLYTAALMLAVEGILLRSGRPFGWMVDLAAVAAIVALLGFFFYVERNLLARVYIQNFGYGLIILAAALRARSLARGRLVDRVLFWVLLAFGVQFFPRTLLTIGFSAPADARAFANSVFWQTLQLSLAVLGVGVALAVLLAAFSDIYETLKRERDVDGLTGILNRRAFEEITKAHMERGGEVSSLILCDIDHFKRINDAGGHHAGDRVLKDVGLILRSNARRDDVVARLGGEEFGVFLPATRLRDAHDCAEQLRAAIAAHGYALGAHLQPITASFGVAEIAPDDTWEGLYRKTDARLYAAKKAGRDRTVASDDGPFPATAV</sequence>
<feature type="transmembrane region" description="Helical" evidence="3">
    <location>
        <begin position="121"/>
        <end position="141"/>
    </location>
</feature>
<comment type="catalytic activity">
    <reaction evidence="2">
        <text>2 GTP = 3',3'-c-di-GMP + 2 diphosphate</text>
        <dbReference type="Rhea" id="RHEA:24898"/>
        <dbReference type="ChEBI" id="CHEBI:33019"/>
        <dbReference type="ChEBI" id="CHEBI:37565"/>
        <dbReference type="ChEBI" id="CHEBI:58805"/>
        <dbReference type="EC" id="2.7.7.65"/>
    </reaction>
</comment>
<evidence type="ECO:0000259" key="4">
    <source>
        <dbReference type="PROSITE" id="PS50887"/>
    </source>
</evidence>
<feature type="transmembrane region" description="Helical" evidence="3">
    <location>
        <begin position="93"/>
        <end position="115"/>
    </location>
</feature>
<dbReference type="NCBIfam" id="TIGR00254">
    <property type="entry name" value="GGDEF"/>
    <property type="match status" value="1"/>
</dbReference>
<feature type="transmembrane region" description="Helical" evidence="3">
    <location>
        <begin position="65"/>
        <end position="86"/>
    </location>
</feature>
<evidence type="ECO:0000313" key="6">
    <source>
        <dbReference type="Proteomes" id="UP000295122"/>
    </source>
</evidence>
<proteinExistence type="predicted"/>
<protein>
    <recommendedName>
        <fullName evidence="1">diguanylate cyclase</fullName>
        <ecNumber evidence="1">2.7.7.65</ecNumber>
    </recommendedName>
</protein>
<dbReference type="EMBL" id="SNZR01000011">
    <property type="protein sequence ID" value="TDR94246.1"/>
    <property type="molecule type" value="Genomic_DNA"/>
</dbReference>
<accession>A0A4R7CB14</accession>
<evidence type="ECO:0000256" key="3">
    <source>
        <dbReference type="SAM" id="Phobius"/>
    </source>
</evidence>
<dbReference type="SUPFAM" id="SSF55073">
    <property type="entry name" value="Nucleotide cyclase"/>
    <property type="match status" value="1"/>
</dbReference>
<feature type="transmembrane region" description="Helical" evidence="3">
    <location>
        <begin position="195"/>
        <end position="214"/>
    </location>
</feature>
<dbReference type="GO" id="GO:0052621">
    <property type="term" value="F:diguanylate cyclase activity"/>
    <property type="evidence" value="ECO:0007669"/>
    <property type="project" value="UniProtKB-EC"/>
</dbReference>
<dbReference type="PROSITE" id="PS50887">
    <property type="entry name" value="GGDEF"/>
    <property type="match status" value="1"/>
</dbReference>
<feature type="domain" description="GGDEF" evidence="4">
    <location>
        <begin position="251"/>
        <end position="383"/>
    </location>
</feature>
<dbReference type="Gene3D" id="3.30.70.270">
    <property type="match status" value="1"/>
</dbReference>
<keyword evidence="3" id="KW-1133">Transmembrane helix</keyword>
<dbReference type="RefSeq" id="WP_133769164.1">
    <property type="nucleotide sequence ID" value="NZ_SNZR01000011.1"/>
</dbReference>
<name>A0A4R7CB14_9HYPH</name>
<dbReference type="FunFam" id="3.30.70.270:FF:000001">
    <property type="entry name" value="Diguanylate cyclase domain protein"/>
    <property type="match status" value="1"/>
</dbReference>
<reference evidence="5 6" key="1">
    <citation type="submission" date="2019-03" db="EMBL/GenBank/DDBJ databases">
        <title>Genomic Encyclopedia of Type Strains, Phase IV (KMG-IV): sequencing the most valuable type-strain genomes for metagenomic binning, comparative biology and taxonomic classification.</title>
        <authorList>
            <person name="Goeker M."/>
        </authorList>
    </citation>
    <scope>NUCLEOTIDE SEQUENCE [LARGE SCALE GENOMIC DNA]</scope>
    <source>
        <strain evidence="5 6">DSM 25903</strain>
    </source>
</reference>
<comment type="caution">
    <text evidence="5">The sequence shown here is derived from an EMBL/GenBank/DDBJ whole genome shotgun (WGS) entry which is preliminary data.</text>
</comment>
<keyword evidence="3" id="KW-0472">Membrane</keyword>
<dbReference type="InterPro" id="IPR043128">
    <property type="entry name" value="Rev_trsase/Diguanyl_cyclase"/>
</dbReference>
<keyword evidence="3" id="KW-0812">Transmembrane</keyword>
<dbReference type="AlphaFoldDB" id="A0A4R7CB14"/>
<dbReference type="EC" id="2.7.7.65" evidence="1"/>
<keyword evidence="6" id="KW-1185">Reference proteome</keyword>
<dbReference type="OrthoDB" id="9812260at2"/>
<dbReference type="InterPro" id="IPR050469">
    <property type="entry name" value="Diguanylate_Cyclase"/>
</dbReference>
<gene>
    <name evidence="5" type="ORF">EV668_1527</name>
</gene>
<dbReference type="CDD" id="cd01949">
    <property type="entry name" value="GGDEF"/>
    <property type="match status" value="1"/>
</dbReference>
<dbReference type="InterPro" id="IPR000160">
    <property type="entry name" value="GGDEF_dom"/>
</dbReference>
<feature type="transmembrane region" description="Helical" evidence="3">
    <location>
        <begin position="38"/>
        <end position="59"/>
    </location>
</feature>
<evidence type="ECO:0000256" key="2">
    <source>
        <dbReference type="ARBA" id="ARBA00034247"/>
    </source>
</evidence>
<evidence type="ECO:0000313" key="5">
    <source>
        <dbReference type="EMBL" id="TDR94246.1"/>
    </source>
</evidence>